<evidence type="ECO:0000313" key="6">
    <source>
        <dbReference type="Ensembl" id="ENSLBEP00000037734.1"/>
    </source>
</evidence>
<evidence type="ECO:0000256" key="1">
    <source>
        <dbReference type="ARBA" id="ARBA00004123"/>
    </source>
</evidence>
<evidence type="ECO:0000256" key="2">
    <source>
        <dbReference type="ARBA" id="ARBA00022763"/>
    </source>
</evidence>
<dbReference type="Ensembl" id="ENSLBET00000039296.1">
    <property type="protein sequence ID" value="ENSLBEP00000037734.1"/>
    <property type="gene ID" value="ENSLBEG00000028165.1"/>
</dbReference>
<evidence type="ECO:0000256" key="4">
    <source>
        <dbReference type="SAM" id="MobiDB-lite"/>
    </source>
</evidence>
<evidence type="ECO:0000313" key="7">
    <source>
        <dbReference type="Proteomes" id="UP000261660"/>
    </source>
</evidence>
<evidence type="ECO:0000259" key="5">
    <source>
        <dbReference type="Pfam" id="PF08573"/>
    </source>
</evidence>
<reference evidence="6" key="2">
    <citation type="submission" date="2025-09" db="UniProtKB">
        <authorList>
            <consortium name="Ensembl"/>
        </authorList>
    </citation>
    <scope>IDENTIFICATION</scope>
</reference>
<accession>A0A3Q3H173</accession>
<feature type="region of interest" description="Disordered" evidence="4">
    <location>
        <begin position="60"/>
        <end position="93"/>
    </location>
</feature>
<dbReference type="GO" id="GO:0010792">
    <property type="term" value="P:DNA double-strand break processing involved in repair via single-strand annealing"/>
    <property type="evidence" value="ECO:0007669"/>
    <property type="project" value="TreeGrafter"/>
</dbReference>
<proteinExistence type="predicted"/>
<feature type="region of interest" description="Disordered" evidence="4">
    <location>
        <begin position="1"/>
        <end position="22"/>
    </location>
</feature>
<dbReference type="STRING" id="56723.ENSLBEP00000037734"/>
<dbReference type="GeneTree" id="ENSGT00530000063835"/>
<evidence type="ECO:0000256" key="3">
    <source>
        <dbReference type="ARBA" id="ARBA00023242"/>
    </source>
</evidence>
<dbReference type="GO" id="GO:0005634">
    <property type="term" value="C:nucleus"/>
    <property type="evidence" value="ECO:0007669"/>
    <property type="project" value="UniProtKB-SubCell"/>
</dbReference>
<sequence>MTSDVSTQYYAHLPEDEKQKKLSSCSRHRFLYIPPCTPENFWEVGFPSTQTCIDRGYVHEEKKPEARTRRRQPFNALFSPKRSHQDSDNSFSL</sequence>
<feature type="domain" description="DNA endonuclease activator Ctp1 C-terminal" evidence="5">
    <location>
        <begin position="11"/>
        <end position="50"/>
    </location>
</feature>
<dbReference type="Pfam" id="PF08573">
    <property type="entry name" value="SAE2"/>
    <property type="match status" value="1"/>
</dbReference>
<keyword evidence="3" id="KW-0539">Nucleus</keyword>
<dbReference type="InterPro" id="IPR033316">
    <property type="entry name" value="RBBP8-like"/>
</dbReference>
<dbReference type="InParanoid" id="A0A3Q3H173"/>
<dbReference type="GO" id="GO:0003684">
    <property type="term" value="F:damaged DNA binding"/>
    <property type="evidence" value="ECO:0007669"/>
    <property type="project" value="TreeGrafter"/>
</dbReference>
<organism evidence="6 7">
    <name type="scientific">Labrus bergylta</name>
    <name type="common">ballan wrasse</name>
    <dbReference type="NCBI Taxonomy" id="56723"/>
    <lineage>
        <taxon>Eukaryota</taxon>
        <taxon>Metazoa</taxon>
        <taxon>Chordata</taxon>
        <taxon>Craniata</taxon>
        <taxon>Vertebrata</taxon>
        <taxon>Euteleostomi</taxon>
        <taxon>Actinopterygii</taxon>
        <taxon>Neopterygii</taxon>
        <taxon>Teleostei</taxon>
        <taxon>Neoteleostei</taxon>
        <taxon>Acanthomorphata</taxon>
        <taxon>Eupercaria</taxon>
        <taxon>Labriformes</taxon>
        <taxon>Labridae</taxon>
        <taxon>Labrus</taxon>
    </lineage>
</organism>
<keyword evidence="7" id="KW-1185">Reference proteome</keyword>
<dbReference type="Proteomes" id="UP000261660">
    <property type="component" value="Unplaced"/>
</dbReference>
<keyword evidence="2" id="KW-0227">DNA damage</keyword>
<dbReference type="InterPro" id="IPR013882">
    <property type="entry name" value="Ctp1_C"/>
</dbReference>
<dbReference type="PANTHER" id="PTHR15107:SF4">
    <property type="entry name" value="DNA ENDONUCLEASE RBBP8"/>
    <property type="match status" value="1"/>
</dbReference>
<dbReference type="AlphaFoldDB" id="A0A3Q3H173"/>
<protein>
    <recommendedName>
        <fullName evidence="5">DNA endonuclease activator Ctp1 C-terminal domain-containing protein</fullName>
    </recommendedName>
</protein>
<reference evidence="6" key="1">
    <citation type="submission" date="2025-08" db="UniProtKB">
        <authorList>
            <consortium name="Ensembl"/>
        </authorList>
    </citation>
    <scope>IDENTIFICATION</scope>
</reference>
<comment type="subcellular location">
    <subcellularLocation>
        <location evidence="1">Nucleus</location>
    </subcellularLocation>
</comment>
<name>A0A3Q3H173_9LABR</name>
<dbReference type="PANTHER" id="PTHR15107">
    <property type="entry name" value="RETINOBLASTOMA BINDING PROTEIN 8"/>
    <property type="match status" value="1"/>
</dbReference>